<accession>A0A5J4P6P0</accession>
<sequence length="49" mass="5560">MNLLNGRAYLGDVEPGRDANGTTYFEARLNWDRQFGKHNIGLMTVGMMQ</sequence>
<dbReference type="AlphaFoldDB" id="A0A5J4P6P0"/>
<protein>
    <submittedName>
        <fullName evidence="1">TonB-dependent receptor SusC</fullName>
    </submittedName>
</protein>
<dbReference type="EMBL" id="SNRY01011708">
    <property type="protein sequence ID" value="KAA6304194.1"/>
    <property type="molecule type" value="Genomic_DNA"/>
</dbReference>
<gene>
    <name evidence="1" type="ORF">EZS27_044162</name>
</gene>
<evidence type="ECO:0000313" key="1">
    <source>
        <dbReference type="EMBL" id="KAA6304194.1"/>
    </source>
</evidence>
<organism evidence="1">
    <name type="scientific">termite gut metagenome</name>
    <dbReference type="NCBI Taxonomy" id="433724"/>
    <lineage>
        <taxon>unclassified sequences</taxon>
        <taxon>metagenomes</taxon>
        <taxon>organismal metagenomes</taxon>
    </lineage>
</organism>
<proteinExistence type="predicted"/>
<reference evidence="1" key="1">
    <citation type="submission" date="2019-03" db="EMBL/GenBank/DDBJ databases">
        <title>Single cell metagenomics reveals metabolic interactions within the superorganism composed of flagellate Streblomastix strix and complex community of Bacteroidetes bacteria on its surface.</title>
        <authorList>
            <person name="Treitli S.C."/>
            <person name="Kolisko M."/>
            <person name="Husnik F."/>
            <person name="Keeling P."/>
            <person name="Hampl V."/>
        </authorList>
    </citation>
    <scope>NUCLEOTIDE SEQUENCE</scope>
    <source>
        <strain evidence="1">STM</strain>
    </source>
</reference>
<keyword evidence="1" id="KW-0675">Receptor</keyword>
<name>A0A5J4P6P0_9ZZZZ</name>
<comment type="caution">
    <text evidence="1">The sequence shown here is derived from an EMBL/GenBank/DDBJ whole genome shotgun (WGS) entry which is preliminary data.</text>
</comment>
<feature type="non-terminal residue" evidence="1">
    <location>
        <position position="49"/>
    </location>
</feature>